<accession>A0A1B6NRR6</accession>
<reference evidence="1" key="1">
    <citation type="submission" date="2013-11" db="EMBL/GenBank/DDBJ databases">
        <title>Microbial diversity, functional groups and degradation webs in Northern and Southern Mediterranean and Red Sea marine crude oil polluted sites.</title>
        <authorList>
            <person name="Daffonchio D."/>
            <person name="Mapelli F."/>
            <person name="Ferrer M."/>
            <person name="Richter M."/>
            <person name="Cherif A."/>
            <person name="Malkawi H.I."/>
            <person name="Yakimov M.M."/>
            <person name="Abdel-Fattah Y.R."/>
            <person name="Blaghen M."/>
            <person name="Golyshin P.N."/>
            <person name="Kalogerakis N."/>
            <person name="Boon N."/>
            <person name="Magagnini M."/>
            <person name="Fava F."/>
        </authorList>
    </citation>
    <scope>NUCLEOTIDE SEQUENCE</scope>
</reference>
<sequence>SSSRAYLPFGKRDEKELQRFIDIAEKLLPLKRWLVSSNEDLLMQTMSSTDYQDIKQQSNESKNALHIGIASQDHREQMNKWQYSPLLRFFIHMMLITDEKLSILS</sequence>
<evidence type="ECO:0000313" key="1">
    <source>
        <dbReference type="EMBL" id="KTF06176.1"/>
    </source>
</evidence>
<organism evidence="1">
    <name type="scientific">marine sediment metagenome</name>
    <dbReference type="NCBI Taxonomy" id="412755"/>
    <lineage>
        <taxon>unclassified sequences</taxon>
        <taxon>metagenomes</taxon>
        <taxon>ecological metagenomes</taxon>
    </lineage>
</organism>
<name>A0A1B6NRR6_9ZZZZ</name>
<protein>
    <submittedName>
        <fullName evidence="1">Uncharacterized protein</fullName>
    </submittedName>
</protein>
<dbReference type="AlphaFoldDB" id="A0A1B6NRR6"/>
<comment type="caution">
    <text evidence="1">The sequence shown here is derived from an EMBL/GenBank/DDBJ whole genome shotgun (WGS) entry which is preliminary data.</text>
</comment>
<dbReference type="EMBL" id="AYSL01001316">
    <property type="protein sequence ID" value="KTF06176.1"/>
    <property type="molecule type" value="Genomic_DNA"/>
</dbReference>
<feature type="non-terminal residue" evidence="1">
    <location>
        <position position="1"/>
    </location>
</feature>
<gene>
    <name evidence="1" type="ORF">MGSAQ_002328</name>
</gene>
<proteinExistence type="predicted"/>